<dbReference type="Pfam" id="PF07707">
    <property type="entry name" value="BACK"/>
    <property type="match status" value="1"/>
</dbReference>
<evidence type="ECO:0000259" key="3">
    <source>
        <dbReference type="PROSITE" id="PS50097"/>
    </source>
</evidence>
<keyword evidence="2" id="KW-0963">Cytoplasm</keyword>
<reference evidence="4 5" key="1">
    <citation type="submission" date="2020-06" db="EMBL/GenBank/DDBJ databases">
        <authorList>
            <person name="Li R."/>
            <person name="Bekaert M."/>
        </authorList>
    </citation>
    <scope>NUCLEOTIDE SEQUENCE [LARGE SCALE GENOMIC DNA]</scope>
    <source>
        <strain evidence="5">wild</strain>
    </source>
</reference>
<dbReference type="SMART" id="SM00225">
    <property type="entry name" value="BTB"/>
    <property type="match status" value="1"/>
</dbReference>
<evidence type="ECO:0000313" key="4">
    <source>
        <dbReference type="EMBL" id="CAC5393327.1"/>
    </source>
</evidence>
<dbReference type="PROSITE" id="PS50097">
    <property type="entry name" value="BTB"/>
    <property type="match status" value="1"/>
</dbReference>
<dbReference type="Pfam" id="PF00651">
    <property type="entry name" value="BTB"/>
    <property type="match status" value="1"/>
</dbReference>
<dbReference type="OrthoDB" id="45365at2759"/>
<feature type="domain" description="BTB" evidence="3">
    <location>
        <begin position="30"/>
        <end position="97"/>
    </location>
</feature>
<dbReference type="SUPFAM" id="SSF54695">
    <property type="entry name" value="POZ domain"/>
    <property type="match status" value="1"/>
</dbReference>
<proteinExistence type="predicted"/>
<dbReference type="Gene3D" id="3.30.710.10">
    <property type="entry name" value="Potassium Channel Kv1.1, Chain A"/>
    <property type="match status" value="1"/>
</dbReference>
<keyword evidence="5" id="KW-1185">Reference proteome</keyword>
<protein>
    <submittedName>
        <fullName evidence="4">BTBD3_6</fullName>
    </submittedName>
</protein>
<dbReference type="Pfam" id="PF08005">
    <property type="entry name" value="PHR"/>
    <property type="match status" value="1"/>
</dbReference>
<dbReference type="InterPro" id="IPR012983">
    <property type="entry name" value="PHR"/>
</dbReference>
<evidence type="ECO:0000256" key="1">
    <source>
        <dbReference type="ARBA" id="ARBA00004496"/>
    </source>
</evidence>
<comment type="subcellular location">
    <subcellularLocation>
        <location evidence="1">Cytoplasm</location>
    </subcellularLocation>
</comment>
<accession>A0A6J8CEH4</accession>
<dbReference type="InterPro" id="IPR000210">
    <property type="entry name" value="BTB/POZ_dom"/>
</dbReference>
<dbReference type="InterPro" id="IPR011333">
    <property type="entry name" value="SKP1/BTB/POZ_sf"/>
</dbReference>
<dbReference type="Gene3D" id="2.60.120.820">
    <property type="entry name" value="PHR domain"/>
    <property type="match status" value="1"/>
</dbReference>
<name>A0A6J8CEH4_MYTCO</name>
<dbReference type="EMBL" id="CACVKT020005131">
    <property type="protein sequence ID" value="CAC5393327.1"/>
    <property type="molecule type" value="Genomic_DNA"/>
</dbReference>
<dbReference type="AlphaFoldDB" id="A0A6J8CEH4"/>
<dbReference type="InterPro" id="IPR038648">
    <property type="entry name" value="PHR_sf"/>
</dbReference>
<evidence type="ECO:0000256" key="2">
    <source>
        <dbReference type="ARBA" id="ARBA00022490"/>
    </source>
</evidence>
<gene>
    <name evidence="4" type="ORF">MCOR_28197</name>
</gene>
<dbReference type="PANTHER" id="PTHR45774">
    <property type="entry name" value="BTB/POZ DOMAIN-CONTAINING"/>
    <property type="match status" value="1"/>
</dbReference>
<organism evidence="4 5">
    <name type="scientific">Mytilus coruscus</name>
    <name type="common">Sea mussel</name>
    <dbReference type="NCBI Taxonomy" id="42192"/>
    <lineage>
        <taxon>Eukaryota</taxon>
        <taxon>Metazoa</taxon>
        <taxon>Spiralia</taxon>
        <taxon>Lophotrochozoa</taxon>
        <taxon>Mollusca</taxon>
        <taxon>Bivalvia</taxon>
        <taxon>Autobranchia</taxon>
        <taxon>Pteriomorphia</taxon>
        <taxon>Mytilida</taxon>
        <taxon>Mytiloidea</taxon>
        <taxon>Mytilidae</taxon>
        <taxon>Mytilinae</taxon>
        <taxon>Mytilus</taxon>
    </lineage>
</organism>
<dbReference type="PANTHER" id="PTHR45774:SF3">
    <property type="entry name" value="BTB (POZ) DOMAIN-CONTAINING 2B-RELATED"/>
    <property type="match status" value="1"/>
</dbReference>
<dbReference type="InterPro" id="IPR011705">
    <property type="entry name" value="BACK"/>
</dbReference>
<dbReference type="Proteomes" id="UP000507470">
    <property type="component" value="Unassembled WGS sequence"/>
</dbReference>
<dbReference type="Gene3D" id="1.25.40.420">
    <property type="match status" value="1"/>
</dbReference>
<dbReference type="GO" id="GO:0005737">
    <property type="term" value="C:cytoplasm"/>
    <property type="evidence" value="ECO:0007669"/>
    <property type="project" value="UniProtKB-SubCell"/>
</dbReference>
<sequence>MDKPRRTVDWQDGKSRLECTMYMLEKEIMCDVTFRVGTEQSIIKAHKNRLASRSPVFFTMFEGSCPEKRDVIVPDISVATFNIMLKYIYSDVLDLSFDNILEVLYVAEKYMLSTMKDECNNLLLSSVETLNAPEVFNVASFFHLEDLKNKSLEHIKKNAAECLLAPNAVKISKECLETILKLNPIHCYETDLCRFLIKWASHQCEIDSKTVSGENMRKITGSMLNLINFHLVDKEYFEDEIYVACSGLLSEDEEVSVFEFHNGGKNIFFTESVRKEFYKKGYSVLRHSSVGDTWFLYMSAEYDALKVSVNKKIELKAVILYGPLHGLRTTIHDITVKILNDCGNEIHNKKYEGCTLSCEMQTVLLSSPIPFNANKHFTIIVDSSNYTAHHGKLCKPEYRIDDIIVTFQKSLHCTTDTNENEGQIAGIEFNA</sequence>
<evidence type="ECO:0000313" key="5">
    <source>
        <dbReference type="Proteomes" id="UP000507470"/>
    </source>
</evidence>